<keyword evidence="3" id="KW-1185">Reference proteome</keyword>
<dbReference type="EMBL" id="BMWX01000001">
    <property type="protein sequence ID" value="GGZ15794.1"/>
    <property type="molecule type" value="Genomic_DNA"/>
</dbReference>
<keyword evidence="1" id="KW-0472">Membrane</keyword>
<keyword evidence="1" id="KW-1133">Transmembrane helix</keyword>
<evidence type="ECO:0000256" key="1">
    <source>
        <dbReference type="SAM" id="Phobius"/>
    </source>
</evidence>
<comment type="caution">
    <text evidence="2">The sequence shown here is derived from an EMBL/GenBank/DDBJ whole genome shotgun (WGS) entry which is preliminary data.</text>
</comment>
<name>A0A918PMP2_9BACT</name>
<dbReference type="AlphaFoldDB" id="A0A918PMP2"/>
<dbReference type="Pfam" id="PF11750">
    <property type="entry name" value="DUF3307"/>
    <property type="match status" value="1"/>
</dbReference>
<evidence type="ECO:0000313" key="3">
    <source>
        <dbReference type="Proteomes" id="UP000619457"/>
    </source>
</evidence>
<organism evidence="2 3">
    <name type="scientific">Echinicola pacifica</name>
    <dbReference type="NCBI Taxonomy" id="346377"/>
    <lineage>
        <taxon>Bacteria</taxon>
        <taxon>Pseudomonadati</taxon>
        <taxon>Bacteroidota</taxon>
        <taxon>Cytophagia</taxon>
        <taxon>Cytophagales</taxon>
        <taxon>Cyclobacteriaceae</taxon>
        <taxon>Echinicola</taxon>
    </lineage>
</organism>
<proteinExistence type="predicted"/>
<dbReference type="RefSeq" id="WP_018474248.1">
    <property type="nucleotide sequence ID" value="NZ_BMWX01000001.1"/>
</dbReference>
<evidence type="ECO:0000313" key="2">
    <source>
        <dbReference type="EMBL" id="GGZ15794.1"/>
    </source>
</evidence>
<dbReference type="InterPro" id="IPR021737">
    <property type="entry name" value="Phage_phiKZ_Orf197"/>
</dbReference>
<protein>
    <recommendedName>
        <fullName evidence="4">DUF3307 domain-containing protein</fullName>
    </recommendedName>
</protein>
<feature type="transmembrane region" description="Helical" evidence="1">
    <location>
        <begin position="212"/>
        <end position="235"/>
    </location>
</feature>
<accession>A0A918PMP2</accession>
<gene>
    <name evidence="2" type="ORF">GCM10007049_04990</name>
</gene>
<feature type="transmembrane region" description="Helical" evidence="1">
    <location>
        <begin position="122"/>
        <end position="139"/>
    </location>
</feature>
<reference evidence="2" key="1">
    <citation type="journal article" date="2014" name="Int. J. Syst. Evol. Microbiol.">
        <title>Complete genome sequence of Corynebacterium casei LMG S-19264T (=DSM 44701T), isolated from a smear-ripened cheese.</title>
        <authorList>
            <consortium name="US DOE Joint Genome Institute (JGI-PGF)"/>
            <person name="Walter F."/>
            <person name="Albersmeier A."/>
            <person name="Kalinowski J."/>
            <person name="Ruckert C."/>
        </authorList>
    </citation>
    <scope>NUCLEOTIDE SEQUENCE</scope>
    <source>
        <strain evidence="2">KCTC 12368</strain>
    </source>
</reference>
<reference evidence="2" key="2">
    <citation type="submission" date="2020-09" db="EMBL/GenBank/DDBJ databases">
        <authorList>
            <person name="Sun Q."/>
            <person name="Kim S."/>
        </authorList>
    </citation>
    <scope>NUCLEOTIDE SEQUENCE</scope>
    <source>
        <strain evidence="2">KCTC 12368</strain>
    </source>
</reference>
<dbReference type="Proteomes" id="UP000619457">
    <property type="component" value="Unassembled WGS sequence"/>
</dbReference>
<evidence type="ECO:0008006" key="4">
    <source>
        <dbReference type="Google" id="ProtNLM"/>
    </source>
</evidence>
<feature type="transmembrane region" description="Helical" evidence="1">
    <location>
        <begin position="90"/>
        <end position="110"/>
    </location>
</feature>
<feature type="transmembrane region" description="Helical" evidence="1">
    <location>
        <begin position="176"/>
        <end position="200"/>
    </location>
</feature>
<sequence length="237" mass="26980">MTFIHLLITQFIAHTLADYYFQNDRLANQKNQLGFRSSFLKYHFIIVTALSFLLSFQTSFWWVALLIGSTHYIIDGTKPYINRSRILGKYAFFIDQNLHLLIILVLTWIYASGKPSMPWVPIIWPMELSMVILCGMLILKPANILIKEIFKFYEISVPGTGDLPNAGKLIGLVERILVFTFIVIGEFQAVGFLIAAKSILRFKNEDASKSEYVLIGTLLSFGIAIFLGLITMTLIRS</sequence>
<keyword evidence="1" id="KW-0812">Transmembrane</keyword>
<feature type="transmembrane region" description="Helical" evidence="1">
    <location>
        <begin position="41"/>
        <end position="69"/>
    </location>
</feature>